<evidence type="ECO:0000256" key="1">
    <source>
        <dbReference type="SAM" id="SignalP"/>
    </source>
</evidence>
<accession>A0A3D9HCR9</accession>
<gene>
    <name evidence="2" type="ORF">DFQ10_1011064</name>
</gene>
<feature type="signal peptide" evidence="1">
    <location>
        <begin position="1"/>
        <end position="24"/>
    </location>
</feature>
<proteinExistence type="predicted"/>
<evidence type="ECO:0000313" key="2">
    <source>
        <dbReference type="EMBL" id="RED47278.1"/>
    </source>
</evidence>
<dbReference type="SUPFAM" id="SSF56925">
    <property type="entry name" value="OMPA-like"/>
    <property type="match status" value="1"/>
</dbReference>
<evidence type="ECO:0000313" key="3">
    <source>
        <dbReference type="Proteomes" id="UP000256980"/>
    </source>
</evidence>
<comment type="caution">
    <text evidence="2">The sequence shown here is derived from an EMBL/GenBank/DDBJ whole genome shotgun (WGS) entry which is preliminary data.</text>
</comment>
<sequence length="224" mass="25339">MIPKFNAIVLSIAMIFIFFNSAFSQDEDAKSEKTINRRYAFFNLRGSNAIDAAAGSLMVEGDSPKSEFALYFRIGYKRHLTSHLNINFTFNKYDVVIKEDYNEGFMSFDLNLEFLFSPSTKFTPFIYAGAGYNASNYFVSTTYKAQGGIGFEFMVVEGVGLKLLGEYNYMLTDEIDGIIEGNTDDVLLRMGLGLNIYFGGNKKKEALRRKMKTVINSNLIIPYN</sequence>
<organism evidence="2 3">
    <name type="scientific">Winogradskyella eximia</name>
    <dbReference type="NCBI Taxonomy" id="262006"/>
    <lineage>
        <taxon>Bacteria</taxon>
        <taxon>Pseudomonadati</taxon>
        <taxon>Bacteroidota</taxon>
        <taxon>Flavobacteriia</taxon>
        <taxon>Flavobacteriales</taxon>
        <taxon>Flavobacteriaceae</taxon>
        <taxon>Winogradskyella</taxon>
    </lineage>
</organism>
<feature type="chain" id="PRO_5017695283" description="Curli production assembly/transport component CsgG" evidence="1">
    <location>
        <begin position="25"/>
        <end position="224"/>
    </location>
</feature>
<dbReference type="Proteomes" id="UP000256980">
    <property type="component" value="Unassembled WGS sequence"/>
</dbReference>
<dbReference type="InterPro" id="IPR011250">
    <property type="entry name" value="OMP/PagP_B-barrel"/>
</dbReference>
<keyword evidence="1" id="KW-0732">Signal</keyword>
<keyword evidence="3" id="KW-1185">Reference proteome</keyword>
<dbReference type="EMBL" id="QRDV01000001">
    <property type="protein sequence ID" value="RED47278.1"/>
    <property type="molecule type" value="Genomic_DNA"/>
</dbReference>
<evidence type="ECO:0008006" key="4">
    <source>
        <dbReference type="Google" id="ProtNLM"/>
    </source>
</evidence>
<dbReference type="RefSeq" id="WP_245940618.1">
    <property type="nucleotide sequence ID" value="NZ_QRDV01000001.1"/>
</dbReference>
<dbReference type="Gene3D" id="2.40.160.20">
    <property type="match status" value="1"/>
</dbReference>
<name>A0A3D9HCR9_9FLAO</name>
<dbReference type="AlphaFoldDB" id="A0A3D9HCR9"/>
<reference evidence="2 3" key="1">
    <citation type="submission" date="2018-07" db="EMBL/GenBank/DDBJ databases">
        <title>Genomic Encyclopedia of Type Strains, Phase III (KMG-III): the genomes of soil and plant-associated and newly described type strains.</title>
        <authorList>
            <person name="Whitman W."/>
        </authorList>
    </citation>
    <scope>NUCLEOTIDE SEQUENCE [LARGE SCALE GENOMIC DNA]</scope>
    <source>
        <strain evidence="2 3">CECT 7946</strain>
    </source>
</reference>
<protein>
    <recommendedName>
        <fullName evidence="4">Curli production assembly/transport component CsgG</fullName>
    </recommendedName>
</protein>